<evidence type="ECO:0000256" key="6">
    <source>
        <dbReference type="ARBA" id="ARBA00037363"/>
    </source>
</evidence>
<evidence type="ECO:0000256" key="3">
    <source>
        <dbReference type="ARBA" id="ARBA00022690"/>
    </source>
</evidence>
<dbReference type="CDD" id="cd01327">
    <property type="entry name" value="KAZAL_PSTI"/>
    <property type="match status" value="1"/>
</dbReference>
<dbReference type="SUPFAM" id="SSF100895">
    <property type="entry name" value="Kazal-type serine protease inhibitors"/>
    <property type="match status" value="1"/>
</dbReference>
<dbReference type="GeneID" id="103552899"/>
<dbReference type="Gene3D" id="3.30.60.30">
    <property type="match status" value="1"/>
</dbReference>
<dbReference type="GO" id="GO:0004867">
    <property type="term" value="F:serine-type endopeptidase inhibitor activity"/>
    <property type="evidence" value="ECO:0007669"/>
    <property type="project" value="UniProtKB-KW"/>
</dbReference>
<dbReference type="PROSITE" id="PS00282">
    <property type="entry name" value="KAZAL_1"/>
    <property type="match status" value="1"/>
</dbReference>
<keyword evidence="5" id="KW-1015">Disulfide bond</keyword>
<keyword evidence="3 13" id="KW-0646">Protease inhibitor</keyword>
<evidence type="ECO:0000256" key="10">
    <source>
        <dbReference type="SAM" id="SignalP"/>
    </source>
</evidence>
<comment type="subcellular location">
    <subcellularLocation>
        <location evidence="1">Secreted</location>
    </subcellularLocation>
</comment>
<comment type="function">
    <text evidence="9">Serine protease inhibitor which exhibits anti-trypsin activity. In the pancreas, protects against trypsin-catalyzed premature activation of zymogens.</text>
</comment>
<dbReference type="Pfam" id="PF00050">
    <property type="entry name" value="Kazal_1"/>
    <property type="match status" value="1"/>
</dbReference>
<dbReference type="InterPro" id="IPR002350">
    <property type="entry name" value="Kazal_dom"/>
</dbReference>
<reference evidence="13" key="1">
    <citation type="submission" date="2025-08" db="UniProtKB">
        <authorList>
            <consortium name="RefSeq"/>
        </authorList>
    </citation>
    <scope>IDENTIFICATION</scope>
    <source>
        <tissue evidence="13">Blood</tissue>
    </source>
</reference>
<evidence type="ECO:0000313" key="13">
    <source>
        <dbReference type="RefSeq" id="XP_008521410.1"/>
    </source>
</evidence>
<dbReference type="InterPro" id="IPR001239">
    <property type="entry name" value="Prot_inh_Kazal-m"/>
</dbReference>
<dbReference type="SMART" id="SM00280">
    <property type="entry name" value="KAZAL"/>
    <property type="match status" value="1"/>
</dbReference>
<comment type="function">
    <text evidence="6">In the male reproductive tract, binds to sperm heads where it modulates sperm capacitance by inhibiting calcium uptake and nitrogen oxide (NO) production.</text>
</comment>
<feature type="chain" id="PRO_5047357981" description="Serine protease inhibitor Kazal-type 1" evidence="10">
    <location>
        <begin position="24"/>
        <end position="79"/>
    </location>
</feature>
<feature type="domain" description="Kazal-like" evidence="11">
    <location>
        <begin position="26"/>
        <end position="79"/>
    </location>
</feature>
<dbReference type="InterPro" id="IPR036058">
    <property type="entry name" value="Kazal_dom_sf"/>
</dbReference>
<dbReference type="PANTHER" id="PTHR21312">
    <property type="entry name" value="SERINE PROTEASE INHIBITOR"/>
    <property type="match status" value="1"/>
</dbReference>
<keyword evidence="10" id="KW-0732">Signal</keyword>
<keyword evidence="12" id="KW-1185">Reference proteome</keyword>
<evidence type="ECO:0000256" key="5">
    <source>
        <dbReference type="ARBA" id="ARBA00023157"/>
    </source>
</evidence>
<evidence type="ECO:0000256" key="2">
    <source>
        <dbReference type="ARBA" id="ARBA00022525"/>
    </source>
</evidence>
<proteinExistence type="predicted"/>
<evidence type="ECO:0000256" key="4">
    <source>
        <dbReference type="ARBA" id="ARBA00022900"/>
    </source>
</evidence>
<evidence type="ECO:0000256" key="7">
    <source>
        <dbReference type="ARBA" id="ARBA00039254"/>
    </source>
</evidence>
<organism evidence="12 13">
    <name type="scientific">Equus przewalskii</name>
    <name type="common">Przewalski's horse</name>
    <name type="synonym">Equus caballus przewalskii</name>
    <dbReference type="NCBI Taxonomy" id="9798"/>
    <lineage>
        <taxon>Eukaryota</taxon>
        <taxon>Metazoa</taxon>
        <taxon>Chordata</taxon>
        <taxon>Craniata</taxon>
        <taxon>Vertebrata</taxon>
        <taxon>Euteleostomi</taxon>
        <taxon>Mammalia</taxon>
        <taxon>Eutheria</taxon>
        <taxon>Laurasiatheria</taxon>
        <taxon>Perissodactyla</taxon>
        <taxon>Equidae</taxon>
        <taxon>Equus</taxon>
    </lineage>
</organism>
<name>A0ABM2EXX7_EQUPR</name>
<dbReference type="PANTHER" id="PTHR21312:SF27">
    <property type="entry name" value="SERINE PROTEASE INHIBITOR KAZAL-TYPE 1"/>
    <property type="match status" value="1"/>
</dbReference>
<dbReference type="Proteomes" id="UP001652662">
    <property type="component" value="Chromosome 13"/>
</dbReference>
<keyword evidence="4 13" id="KW-0722">Serine protease inhibitor</keyword>
<accession>A0ABM2EXX7</accession>
<keyword evidence="2" id="KW-0964">Secreted</keyword>
<dbReference type="PROSITE" id="PS51465">
    <property type="entry name" value="KAZAL_2"/>
    <property type="match status" value="1"/>
</dbReference>
<feature type="signal peptide" evidence="10">
    <location>
        <begin position="1"/>
        <end position="23"/>
    </location>
</feature>
<gene>
    <name evidence="13" type="primary">SPINK1</name>
</gene>
<protein>
    <recommendedName>
        <fullName evidence="7">Serine protease inhibitor Kazal-type 1</fullName>
    </recommendedName>
    <alternativeName>
        <fullName evidence="8">Pancreatic secretory trypsin inhibitor</fullName>
    </alternativeName>
</protein>
<evidence type="ECO:0000256" key="8">
    <source>
        <dbReference type="ARBA" id="ARBA00041915"/>
    </source>
</evidence>
<evidence type="ECO:0000256" key="1">
    <source>
        <dbReference type="ARBA" id="ARBA00004613"/>
    </source>
</evidence>
<dbReference type="PRINTS" id="PR00290">
    <property type="entry name" value="KAZALINHBTR"/>
</dbReference>
<evidence type="ECO:0000259" key="11">
    <source>
        <dbReference type="PROSITE" id="PS51465"/>
    </source>
</evidence>
<sequence length="79" mass="8497">MKVTGIFLLCALVLLSLSGDTRADSLGREAKCNNNAGGCTKIYNPVCGTDGNTYPNECMLCVENQKRQMPVLIQRSGPC</sequence>
<evidence type="ECO:0000313" key="12">
    <source>
        <dbReference type="Proteomes" id="UP001652662"/>
    </source>
</evidence>
<evidence type="ECO:0000256" key="9">
    <source>
        <dbReference type="ARBA" id="ARBA00046050"/>
    </source>
</evidence>
<dbReference type="RefSeq" id="XP_008521410.1">
    <property type="nucleotide sequence ID" value="XM_008523188.2"/>
</dbReference>